<dbReference type="GO" id="GO:0016020">
    <property type="term" value="C:membrane"/>
    <property type="evidence" value="ECO:0007669"/>
    <property type="project" value="GOC"/>
</dbReference>
<dbReference type="SUPFAM" id="SSF51161">
    <property type="entry name" value="Trimeric LpxA-like enzymes"/>
    <property type="match status" value="1"/>
</dbReference>
<dbReference type="RefSeq" id="WP_113953746.1">
    <property type="nucleotide sequence ID" value="NZ_QNRT01000002.1"/>
</dbReference>
<evidence type="ECO:0000313" key="9">
    <source>
        <dbReference type="Proteomes" id="UP000253083"/>
    </source>
</evidence>
<dbReference type="InterPro" id="IPR001451">
    <property type="entry name" value="Hexapep"/>
</dbReference>
<evidence type="ECO:0000256" key="4">
    <source>
        <dbReference type="ARBA" id="ARBA00023098"/>
    </source>
</evidence>
<dbReference type="GO" id="GO:0008780">
    <property type="term" value="F:acyl-[acyl-carrier-protein]-UDP-N-acetylglucosamine O-acyltransferase activity"/>
    <property type="evidence" value="ECO:0007669"/>
    <property type="project" value="UniProtKB-UniRule"/>
</dbReference>
<dbReference type="InterPro" id="IPR011004">
    <property type="entry name" value="Trimer_LpxA-like_sf"/>
</dbReference>
<sequence>MTTAIHPTAIIEPGAELGSNVSVGPYSVIGSNVTIGDGTQIAAHVVVEGHTSIGENNKIFSFTALGSEPQSVSYKGEPTQTVIGDNNTFRENITVNRGTVGDEGITQIGSNNLFMAYVHIAHDCRLGSGLLFSNNASLAGHVRVADYVVLAGYTLVHQFVSIGEHSFCGVNTYCTLDIPPYMLVAGNKAITHGINVRGMRSRGVSKEDLLELKRAYKTIYRSGHTMVHAIAELEAKSSSSEMVARLVEFIKASPRGVIR</sequence>
<proteinExistence type="inferred from homology"/>
<dbReference type="NCBIfam" id="NF003657">
    <property type="entry name" value="PRK05289.1"/>
    <property type="match status" value="1"/>
</dbReference>
<comment type="similarity">
    <text evidence="6">Belongs to the transferase hexapeptide repeat family. LpxA subfamily.</text>
</comment>
<keyword evidence="5 6" id="KW-0012">Acyltransferase</keyword>
<comment type="catalytic activity">
    <reaction evidence="6">
        <text>a (3R)-hydroxyacyl-[ACP] + UDP-N-acetyl-alpha-D-glucosamine = a UDP-3-O-[(3R)-3-hydroxyacyl]-N-acetyl-alpha-D-glucosamine + holo-[ACP]</text>
        <dbReference type="Rhea" id="RHEA:67812"/>
        <dbReference type="Rhea" id="RHEA-COMP:9685"/>
        <dbReference type="Rhea" id="RHEA-COMP:9945"/>
        <dbReference type="ChEBI" id="CHEBI:57705"/>
        <dbReference type="ChEBI" id="CHEBI:64479"/>
        <dbReference type="ChEBI" id="CHEBI:78827"/>
        <dbReference type="ChEBI" id="CHEBI:173225"/>
        <dbReference type="EC" id="2.3.1.129"/>
    </reaction>
</comment>
<keyword evidence="6" id="KW-0677">Repeat</keyword>
<protein>
    <recommendedName>
        <fullName evidence="6">Acyl-[acyl-carrier-protein]--UDP-N-acetylglucosamine O-acyltransferase</fullName>
        <shortName evidence="6">UDP-N-acetylglucosamine acyltransferase</shortName>
        <ecNumber evidence="6">2.3.1.129</ecNumber>
    </recommendedName>
</protein>
<dbReference type="Gene3D" id="1.20.1180.10">
    <property type="entry name" value="Udp N-acetylglucosamine O-acyltransferase, C-terminal domain"/>
    <property type="match status" value="1"/>
</dbReference>
<dbReference type="UniPathway" id="UPA00359">
    <property type="reaction ID" value="UER00477"/>
</dbReference>
<feature type="domain" description="UDP N-acetylglucosamine O-acyltransferase C-terminal" evidence="7">
    <location>
        <begin position="177"/>
        <end position="258"/>
    </location>
</feature>
<keyword evidence="2 6" id="KW-0441">Lipid A biosynthesis</keyword>
<evidence type="ECO:0000256" key="6">
    <source>
        <dbReference type="HAMAP-Rule" id="MF_00387"/>
    </source>
</evidence>
<dbReference type="GO" id="GO:0009245">
    <property type="term" value="P:lipid A biosynthetic process"/>
    <property type="evidence" value="ECO:0007669"/>
    <property type="project" value="UniProtKB-UniRule"/>
</dbReference>
<comment type="caution">
    <text evidence="8">The sequence shown here is derived from an EMBL/GenBank/DDBJ whole genome shotgun (WGS) entry which is preliminary data.</text>
</comment>
<comment type="subcellular location">
    <subcellularLocation>
        <location evidence="6">Cytoplasm</location>
    </subcellularLocation>
</comment>
<accession>A0A395JMT4</accession>
<keyword evidence="6" id="KW-0963">Cytoplasm</keyword>
<dbReference type="NCBIfam" id="TIGR01852">
    <property type="entry name" value="lipid_A_lpxA"/>
    <property type="match status" value="1"/>
</dbReference>
<dbReference type="AlphaFoldDB" id="A0A395JMT4"/>
<dbReference type="InterPro" id="IPR029098">
    <property type="entry name" value="Acetyltransf_C"/>
</dbReference>
<dbReference type="InParanoid" id="A0A395JMT4"/>
<evidence type="ECO:0000313" key="8">
    <source>
        <dbReference type="EMBL" id="RBP50938.1"/>
    </source>
</evidence>
<dbReference type="PIRSF" id="PIRSF000456">
    <property type="entry name" value="UDP-GlcNAc_acltr"/>
    <property type="match status" value="1"/>
</dbReference>
<evidence type="ECO:0000259" key="7">
    <source>
        <dbReference type="Pfam" id="PF13720"/>
    </source>
</evidence>
<evidence type="ECO:0000256" key="3">
    <source>
        <dbReference type="ARBA" id="ARBA00022679"/>
    </source>
</evidence>
<dbReference type="EC" id="2.3.1.129" evidence="6"/>
<evidence type="ECO:0000256" key="5">
    <source>
        <dbReference type="ARBA" id="ARBA00023315"/>
    </source>
</evidence>
<reference evidence="8 9" key="1">
    <citation type="submission" date="2018-06" db="EMBL/GenBank/DDBJ databases">
        <title>Genomic Encyclopedia of Type Strains, Phase IV (KMG-IV): sequencing the most valuable type-strain genomes for metagenomic binning, comparative biology and taxonomic classification.</title>
        <authorList>
            <person name="Goeker M."/>
        </authorList>
    </citation>
    <scope>NUCLEOTIDE SEQUENCE [LARGE SCALE GENOMIC DNA]</scope>
    <source>
        <strain evidence="8 9">DSM 24032</strain>
    </source>
</reference>
<dbReference type="EMBL" id="QNRT01000002">
    <property type="protein sequence ID" value="RBP50938.1"/>
    <property type="molecule type" value="Genomic_DNA"/>
</dbReference>
<keyword evidence="1 6" id="KW-0444">Lipid biosynthesis</keyword>
<dbReference type="FunCoup" id="A0A395JMT4">
    <property type="interactions" value="456"/>
</dbReference>
<keyword evidence="3 6" id="KW-0808">Transferase</keyword>
<comment type="function">
    <text evidence="6">Involved in the biosynthesis of lipid A, a phosphorylated glycolipid that anchors the lipopolysaccharide to the outer membrane of the cell.</text>
</comment>
<keyword evidence="9" id="KW-1185">Reference proteome</keyword>
<dbReference type="InterPro" id="IPR037157">
    <property type="entry name" value="Acetyltransf_C_sf"/>
</dbReference>
<evidence type="ECO:0000256" key="2">
    <source>
        <dbReference type="ARBA" id="ARBA00022556"/>
    </source>
</evidence>
<dbReference type="InterPro" id="IPR010137">
    <property type="entry name" value="Lipid_A_LpxA"/>
</dbReference>
<dbReference type="Gene3D" id="2.160.10.10">
    <property type="entry name" value="Hexapeptide repeat proteins"/>
    <property type="match status" value="1"/>
</dbReference>
<comment type="subunit">
    <text evidence="6">Homotrimer.</text>
</comment>
<dbReference type="HAMAP" id="MF_00387">
    <property type="entry name" value="LpxA"/>
    <property type="match status" value="1"/>
</dbReference>
<keyword evidence="4 6" id="KW-0443">Lipid metabolism</keyword>
<dbReference type="Proteomes" id="UP000253083">
    <property type="component" value="Unassembled WGS sequence"/>
</dbReference>
<gene>
    <name evidence="6" type="primary">lpxA</name>
    <name evidence="8" type="ORF">DFR28_102355</name>
</gene>
<dbReference type="Pfam" id="PF13720">
    <property type="entry name" value="Acetyltransf_11"/>
    <property type="match status" value="1"/>
</dbReference>
<dbReference type="CDD" id="cd03351">
    <property type="entry name" value="LbH_UDP-GlcNAc_AT"/>
    <property type="match status" value="1"/>
</dbReference>
<dbReference type="PANTHER" id="PTHR43480:SF1">
    <property type="entry name" value="ACYL-[ACYL-CARRIER-PROTEIN]--UDP-N-ACETYLGLUCOSAMINE O-ACYLTRANSFERASE, MITOCHONDRIAL-RELATED"/>
    <property type="match status" value="1"/>
</dbReference>
<comment type="pathway">
    <text evidence="6">Glycolipid biosynthesis; lipid IV(A) biosynthesis; lipid IV(A) from (3R)-3-hydroxytetradecanoyl-[acyl-carrier-protein] and UDP-N-acetyl-alpha-D-glucosamine: step 1/6.</text>
</comment>
<organism evidence="8 9">
    <name type="scientific">Arenicella xantha</name>
    <dbReference type="NCBI Taxonomy" id="644221"/>
    <lineage>
        <taxon>Bacteria</taxon>
        <taxon>Pseudomonadati</taxon>
        <taxon>Pseudomonadota</taxon>
        <taxon>Gammaproteobacteria</taxon>
        <taxon>Arenicellales</taxon>
        <taxon>Arenicellaceae</taxon>
        <taxon>Arenicella</taxon>
    </lineage>
</organism>
<name>A0A395JMT4_9GAMM</name>
<dbReference type="GO" id="GO:0005737">
    <property type="term" value="C:cytoplasm"/>
    <property type="evidence" value="ECO:0007669"/>
    <property type="project" value="UniProtKB-SubCell"/>
</dbReference>
<dbReference type="Pfam" id="PF00132">
    <property type="entry name" value="Hexapep"/>
    <property type="match status" value="1"/>
</dbReference>
<dbReference type="OrthoDB" id="9807278at2"/>
<evidence type="ECO:0000256" key="1">
    <source>
        <dbReference type="ARBA" id="ARBA00022516"/>
    </source>
</evidence>
<dbReference type="PANTHER" id="PTHR43480">
    <property type="entry name" value="ACYL-[ACYL-CARRIER-PROTEIN]--UDP-N-ACETYLGLUCOSAMINE O-ACYLTRANSFERASE"/>
    <property type="match status" value="1"/>
</dbReference>